<name>A0A397V981_9GLOM</name>
<organism evidence="2 3">
    <name type="scientific">Gigaspora rosea</name>
    <dbReference type="NCBI Taxonomy" id="44941"/>
    <lineage>
        <taxon>Eukaryota</taxon>
        <taxon>Fungi</taxon>
        <taxon>Fungi incertae sedis</taxon>
        <taxon>Mucoromycota</taxon>
        <taxon>Glomeromycotina</taxon>
        <taxon>Glomeromycetes</taxon>
        <taxon>Diversisporales</taxon>
        <taxon>Gigasporaceae</taxon>
        <taxon>Gigaspora</taxon>
    </lineage>
</organism>
<gene>
    <name evidence="2" type="ORF">C2G38_1503112</name>
</gene>
<dbReference type="EMBL" id="QKWP01000669">
    <property type="protein sequence ID" value="RIB16523.1"/>
    <property type="molecule type" value="Genomic_DNA"/>
</dbReference>
<feature type="transmembrane region" description="Helical" evidence="1">
    <location>
        <begin position="25"/>
        <end position="46"/>
    </location>
</feature>
<feature type="transmembrane region" description="Helical" evidence="1">
    <location>
        <begin position="58"/>
        <end position="81"/>
    </location>
</feature>
<sequence length="84" mass="9724">MKTRCPLKTKQAIAQKKKHRHTEPVVKSPNSIPIAFITSLLIWLVGLDHVLPFLVVRFISGIFCVVVLGFVKISFFLFLYFSYW</sequence>
<proteinExistence type="predicted"/>
<evidence type="ECO:0000256" key="1">
    <source>
        <dbReference type="SAM" id="Phobius"/>
    </source>
</evidence>
<keyword evidence="3" id="KW-1185">Reference proteome</keyword>
<keyword evidence="1" id="KW-0472">Membrane</keyword>
<reference evidence="2 3" key="1">
    <citation type="submission" date="2018-06" db="EMBL/GenBank/DDBJ databases">
        <title>Comparative genomics reveals the genomic features of Rhizophagus irregularis, R. cerebriforme, R. diaphanum and Gigaspora rosea, and their symbiotic lifestyle signature.</title>
        <authorList>
            <person name="Morin E."/>
            <person name="San Clemente H."/>
            <person name="Chen E.C.H."/>
            <person name="De La Providencia I."/>
            <person name="Hainaut M."/>
            <person name="Kuo A."/>
            <person name="Kohler A."/>
            <person name="Murat C."/>
            <person name="Tang N."/>
            <person name="Roy S."/>
            <person name="Loubradou J."/>
            <person name="Henrissat B."/>
            <person name="Grigoriev I.V."/>
            <person name="Corradi N."/>
            <person name="Roux C."/>
            <person name="Martin F.M."/>
        </authorList>
    </citation>
    <scope>NUCLEOTIDE SEQUENCE [LARGE SCALE GENOMIC DNA]</scope>
    <source>
        <strain evidence="2 3">DAOM 194757</strain>
    </source>
</reference>
<dbReference type="Proteomes" id="UP000266673">
    <property type="component" value="Unassembled WGS sequence"/>
</dbReference>
<dbReference type="AlphaFoldDB" id="A0A397V981"/>
<keyword evidence="1" id="KW-0812">Transmembrane</keyword>
<comment type="caution">
    <text evidence="2">The sequence shown here is derived from an EMBL/GenBank/DDBJ whole genome shotgun (WGS) entry which is preliminary data.</text>
</comment>
<evidence type="ECO:0000313" key="3">
    <source>
        <dbReference type="Proteomes" id="UP000266673"/>
    </source>
</evidence>
<keyword evidence="1" id="KW-1133">Transmembrane helix</keyword>
<evidence type="ECO:0000313" key="2">
    <source>
        <dbReference type="EMBL" id="RIB16523.1"/>
    </source>
</evidence>
<protein>
    <submittedName>
        <fullName evidence="2">Uncharacterized protein</fullName>
    </submittedName>
</protein>
<accession>A0A397V981</accession>